<gene>
    <name evidence="2" type="ORF">HAHE_26610</name>
</gene>
<name>A0ABM7RDW6_9BACT</name>
<keyword evidence="3" id="KW-1185">Reference proteome</keyword>
<keyword evidence="1" id="KW-1133">Transmembrane helix</keyword>
<organism evidence="2 3">
    <name type="scientific">Haloferula helveola</name>
    <dbReference type="NCBI Taxonomy" id="490095"/>
    <lineage>
        <taxon>Bacteria</taxon>
        <taxon>Pseudomonadati</taxon>
        <taxon>Verrucomicrobiota</taxon>
        <taxon>Verrucomicrobiia</taxon>
        <taxon>Verrucomicrobiales</taxon>
        <taxon>Verrucomicrobiaceae</taxon>
        <taxon>Haloferula</taxon>
    </lineage>
</organism>
<evidence type="ECO:0008006" key="4">
    <source>
        <dbReference type="Google" id="ProtNLM"/>
    </source>
</evidence>
<evidence type="ECO:0000313" key="2">
    <source>
        <dbReference type="EMBL" id="BCX48753.1"/>
    </source>
</evidence>
<dbReference type="EMBL" id="AP024702">
    <property type="protein sequence ID" value="BCX48753.1"/>
    <property type="molecule type" value="Genomic_DNA"/>
</dbReference>
<feature type="transmembrane region" description="Helical" evidence="1">
    <location>
        <begin position="384"/>
        <end position="403"/>
    </location>
</feature>
<feature type="transmembrane region" description="Helical" evidence="1">
    <location>
        <begin position="275"/>
        <end position="294"/>
    </location>
</feature>
<keyword evidence="1" id="KW-0812">Transmembrane</keyword>
<protein>
    <recommendedName>
        <fullName evidence="4">HupE / UreJ protein</fullName>
    </recommendedName>
</protein>
<feature type="transmembrane region" description="Helical" evidence="1">
    <location>
        <begin position="301"/>
        <end position="323"/>
    </location>
</feature>
<evidence type="ECO:0000313" key="3">
    <source>
        <dbReference type="Proteomes" id="UP001374893"/>
    </source>
</evidence>
<accession>A0ABM7RDW6</accession>
<sequence>MEMAERIIGRAAIWLVMGWLSVGSVSAHSMDQVNAEIQSSPSSWEATVWIDAWAAYPEDGAKVPPGQPGDPNSAGKEWLATLDEADFTAMRERLSVFMKESLVLTLNGERLDFSMAFPGFESVPPELELNRDGNAVVQIELQGDYPAGDGGALELVWKDPEDQPLTIDVVIPREGKPPARRVMRIAPHDDPIGLLEIDPVAGPKKSEEVALFGWIVAGFEHVLPLGLDHILFILGLFFLKPRIRPLLSQSLAFTLAHSITLALVVLGVFTINPRFVESMIALSIAYVGIENLWVRELKPWRVFFVFALGLLHGMGFASVMQELELPSDALLVPLVGFNVGVEVAQVAVLAIAFAVWLILAAIVRKQVRADGPDAVDQAVQKRMRPVAVVASAAIALVGLYWTFERAFGWG</sequence>
<dbReference type="InterPro" id="IPR032809">
    <property type="entry name" value="Put_HupE_UreJ"/>
</dbReference>
<keyword evidence="1" id="KW-0472">Membrane</keyword>
<feature type="transmembrane region" description="Helical" evidence="1">
    <location>
        <begin position="211"/>
        <end position="239"/>
    </location>
</feature>
<dbReference type="Proteomes" id="UP001374893">
    <property type="component" value="Chromosome"/>
</dbReference>
<proteinExistence type="predicted"/>
<evidence type="ECO:0000256" key="1">
    <source>
        <dbReference type="SAM" id="Phobius"/>
    </source>
</evidence>
<feature type="transmembrane region" description="Helical" evidence="1">
    <location>
        <begin position="251"/>
        <end position="269"/>
    </location>
</feature>
<dbReference type="Pfam" id="PF13795">
    <property type="entry name" value="HupE_UreJ_2"/>
    <property type="match status" value="1"/>
</dbReference>
<feature type="transmembrane region" description="Helical" evidence="1">
    <location>
        <begin position="343"/>
        <end position="363"/>
    </location>
</feature>
<reference evidence="2 3" key="1">
    <citation type="submission" date="2021-06" db="EMBL/GenBank/DDBJ databases">
        <title>Complete genome of Haloferula helveola possessing various polysaccharide degrading enzymes.</title>
        <authorList>
            <person name="Takami H."/>
            <person name="Huang C."/>
            <person name="Hamasaki K."/>
        </authorList>
    </citation>
    <scope>NUCLEOTIDE SEQUENCE [LARGE SCALE GENOMIC DNA]</scope>
    <source>
        <strain evidence="2 3">CN-1</strain>
    </source>
</reference>